<keyword evidence="2" id="KW-1185">Reference proteome</keyword>
<name>A0AAD7HCW2_9AGAR</name>
<evidence type="ECO:0000313" key="1">
    <source>
        <dbReference type="EMBL" id="KAJ7717803.1"/>
    </source>
</evidence>
<dbReference type="Proteomes" id="UP001215598">
    <property type="component" value="Unassembled WGS sequence"/>
</dbReference>
<dbReference type="AlphaFoldDB" id="A0AAD7HCW2"/>
<proteinExistence type="predicted"/>
<comment type="caution">
    <text evidence="1">The sequence shown here is derived from an EMBL/GenBank/DDBJ whole genome shotgun (WGS) entry which is preliminary data.</text>
</comment>
<reference evidence="1" key="1">
    <citation type="submission" date="2023-03" db="EMBL/GenBank/DDBJ databases">
        <title>Massive genome expansion in bonnet fungi (Mycena s.s.) driven by repeated elements and novel gene families across ecological guilds.</title>
        <authorList>
            <consortium name="Lawrence Berkeley National Laboratory"/>
            <person name="Harder C.B."/>
            <person name="Miyauchi S."/>
            <person name="Viragh M."/>
            <person name="Kuo A."/>
            <person name="Thoen E."/>
            <person name="Andreopoulos B."/>
            <person name="Lu D."/>
            <person name="Skrede I."/>
            <person name="Drula E."/>
            <person name="Henrissat B."/>
            <person name="Morin E."/>
            <person name="Kohler A."/>
            <person name="Barry K."/>
            <person name="LaButti K."/>
            <person name="Morin E."/>
            <person name="Salamov A."/>
            <person name="Lipzen A."/>
            <person name="Mereny Z."/>
            <person name="Hegedus B."/>
            <person name="Baldrian P."/>
            <person name="Stursova M."/>
            <person name="Weitz H."/>
            <person name="Taylor A."/>
            <person name="Grigoriev I.V."/>
            <person name="Nagy L.G."/>
            <person name="Martin F."/>
            <person name="Kauserud H."/>
        </authorList>
    </citation>
    <scope>NUCLEOTIDE SEQUENCE</scope>
    <source>
        <strain evidence="1">CBHHK182m</strain>
    </source>
</reference>
<protein>
    <submittedName>
        <fullName evidence="1">Uncharacterized protein</fullName>
    </submittedName>
</protein>
<dbReference type="EMBL" id="JARKIB010000272">
    <property type="protein sequence ID" value="KAJ7717803.1"/>
    <property type="molecule type" value="Genomic_DNA"/>
</dbReference>
<gene>
    <name evidence="1" type="ORF">B0H16DRAFT_1610329</name>
</gene>
<organism evidence="1 2">
    <name type="scientific">Mycena metata</name>
    <dbReference type="NCBI Taxonomy" id="1033252"/>
    <lineage>
        <taxon>Eukaryota</taxon>
        <taxon>Fungi</taxon>
        <taxon>Dikarya</taxon>
        <taxon>Basidiomycota</taxon>
        <taxon>Agaricomycotina</taxon>
        <taxon>Agaricomycetes</taxon>
        <taxon>Agaricomycetidae</taxon>
        <taxon>Agaricales</taxon>
        <taxon>Marasmiineae</taxon>
        <taxon>Mycenaceae</taxon>
        <taxon>Mycena</taxon>
    </lineage>
</organism>
<evidence type="ECO:0000313" key="2">
    <source>
        <dbReference type="Proteomes" id="UP001215598"/>
    </source>
</evidence>
<sequence length="307" mass="31879">MVNPSNSAIIGDWSLNNNCVSIQPPTTASAAFTVSFTPAVAVSEVAILPGITPQLTADIALVEEISMPFEIEIDTSGSDGCSTADIEVAYSVKLESQLYVEVTELPHFVLGTTPDITCFGGSSSRRDLEPDIVPRLEASANLTSRISSPANPGTTIVWTGEPYELSAAANGTVTVTPTANSTTVWRSDGNLTFATSDGLGFHTPASTATKGFGPLLLANDLPSGTDQIVLGTPPGRHYLAAVDGSSGAFYYLAFCNYADNTSLFFLIADINTGLDALVQDQAGETPAVANCGTAALTQQFGAPHPPQ</sequence>
<accession>A0AAD7HCW2</accession>